<evidence type="ECO:0000256" key="7">
    <source>
        <dbReference type="SAM" id="SignalP"/>
    </source>
</evidence>
<dbReference type="EMBL" id="CCBP010000662">
    <property type="protein sequence ID" value="CDO78115.1"/>
    <property type="molecule type" value="Genomic_DNA"/>
</dbReference>
<dbReference type="Gene3D" id="3.30.560.10">
    <property type="entry name" value="Glucose Oxidase, domain 3"/>
    <property type="match status" value="2"/>
</dbReference>
<feature type="chain" id="PRO_5001587731" evidence="7">
    <location>
        <begin position="26"/>
        <end position="554"/>
    </location>
</feature>
<evidence type="ECO:0000256" key="6">
    <source>
        <dbReference type="PIRSR" id="PIRSR000137-2"/>
    </source>
</evidence>
<comment type="caution">
    <text evidence="9">The sequence shown here is derived from an EMBL/GenBank/DDBJ whole genome shotgun (WGS) entry which is preliminary data.</text>
</comment>
<dbReference type="GO" id="GO:0016614">
    <property type="term" value="F:oxidoreductase activity, acting on CH-OH group of donors"/>
    <property type="evidence" value="ECO:0007669"/>
    <property type="project" value="InterPro"/>
</dbReference>
<accession>A0A060SUP1</accession>
<keyword evidence="3" id="KW-0285">Flavoprotein</keyword>
<evidence type="ECO:0000256" key="2">
    <source>
        <dbReference type="ARBA" id="ARBA00010790"/>
    </source>
</evidence>
<keyword evidence="4 6" id="KW-0274">FAD</keyword>
<dbReference type="InterPro" id="IPR007867">
    <property type="entry name" value="GMC_OxRtase_C"/>
</dbReference>
<name>A0A060SUP1_PYCCI</name>
<dbReference type="Proteomes" id="UP000029665">
    <property type="component" value="Unassembled WGS sequence"/>
</dbReference>
<gene>
    <name evidence="9" type="ORF">BN946_scf184611.g7</name>
</gene>
<dbReference type="InterPro" id="IPR012132">
    <property type="entry name" value="GMC_OxRdtase"/>
</dbReference>
<keyword evidence="7" id="KW-0732">Signal</keyword>
<reference evidence="9" key="1">
    <citation type="submission" date="2014-01" db="EMBL/GenBank/DDBJ databases">
        <title>The genome of the white-rot fungus Pycnoporus cinnabarinus: a basidiomycete model with a versatile arsenal for lignocellulosic biomass breakdown.</title>
        <authorList>
            <person name="Levasseur A."/>
            <person name="Lomascolo A."/>
            <person name="Ruiz-Duenas F.J."/>
            <person name="Uzan E."/>
            <person name="Piumi F."/>
            <person name="Kues U."/>
            <person name="Ram A.F.J."/>
            <person name="Murat C."/>
            <person name="Haon M."/>
            <person name="Benoit I."/>
            <person name="Arfi Y."/>
            <person name="Chevret D."/>
            <person name="Drula E."/>
            <person name="Kwon M.J."/>
            <person name="Gouret P."/>
            <person name="Lesage-Meessen L."/>
            <person name="Lombard V."/>
            <person name="Mariette J."/>
            <person name="Noirot C."/>
            <person name="Park J."/>
            <person name="Patyshakuliyeva A."/>
            <person name="Wieneger R.A.B."/>
            <person name="Wosten H.A.B."/>
            <person name="Martin F."/>
            <person name="Coutinho P.M."/>
            <person name="de Vries R."/>
            <person name="Martinez A.T."/>
            <person name="Klopp C."/>
            <person name="Pontarotti P."/>
            <person name="Henrissat B."/>
            <person name="Record E."/>
        </authorList>
    </citation>
    <scope>NUCLEOTIDE SEQUENCE [LARGE SCALE GENOMIC DNA]</scope>
    <source>
        <strain evidence="9">BRFM137</strain>
    </source>
</reference>
<comment type="cofactor">
    <cofactor evidence="1 6">
        <name>FAD</name>
        <dbReference type="ChEBI" id="CHEBI:57692"/>
    </cofactor>
</comment>
<dbReference type="Pfam" id="PF00732">
    <property type="entry name" value="GMC_oxred_N"/>
    <property type="match status" value="1"/>
</dbReference>
<dbReference type="Gene3D" id="3.50.50.60">
    <property type="entry name" value="FAD/NAD(P)-binding domain"/>
    <property type="match status" value="2"/>
</dbReference>
<dbReference type="Pfam" id="PF05199">
    <property type="entry name" value="GMC_oxred_C"/>
    <property type="match status" value="1"/>
</dbReference>
<dbReference type="SUPFAM" id="SSF54373">
    <property type="entry name" value="FAD-linked reductases, C-terminal domain"/>
    <property type="match status" value="1"/>
</dbReference>
<dbReference type="PROSITE" id="PS00624">
    <property type="entry name" value="GMC_OXRED_2"/>
    <property type="match status" value="1"/>
</dbReference>
<comment type="similarity">
    <text evidence="2">Belongs to the GMC oxidoreductase family.</text>
</comment>
<dbReference type="PANTHER" id="PTHR11552">
    <property type="entry name" value="GLUCOSE-METHANOL-CHOLINE GMC OXIDOREDUCTASE"/>
    <property type="match status" value="1"/>
</dbReference>
<dbReference type="PANTHER" id="PTHR11552:SF147">
    <property type="entry name" value="CHOLINE DEHYDROGENASE, MITOCHONDRIAL"/>
    <property type="match status" value="1"/>
</dbReference>
<evidence type="ECO:0000313" key="9">
    <source>
        <dbReference type="EMBL" id="CDO78115.1"/>
    </source>
</evidence>
<keyword evidence="10" id="KW-1185">Reference proteome</keyword>
<evidence type="ECO:0000256" key="3">
    <source>
        <dbReference type="ARBA" id="ARBA00022630"/>
    </source>
</evidence>
<feature type="binding site" evidence="6">
    <location>
        <position position="257"/>
    </location>
    <ligand>
        <name>FAD</name>
        <dbReference type="ChEBI" id="CHEBI:57692"/>
    </ligand>
</feature>
<protein>
    <submittedName>
        <fullName evidence="9">Aryl-alcohol oxidase</fullName>
    </submittedName>
</protein>
<sequence length="554" mass="59487">MRCFTSKIARITLVALVVSTQTAHGALYSDVSQLPKLKYDFVVIGAGAAGNVIAARLTENPKFSVLLIEAGISDQGVLGVQVPFLAPTNLPNSSVTWNYTTVPQTSLNNRVLAYSRGHLMTYTRGSDDEYNRWAELTGDDSWAWRNLEPFYLKSTRLVPPVDHHSTKGLVDPAVHGFGPVEVSLPGLPSELDGRVVNTSKASGAEFPFNVDIQSGNSVGVGIAQSTIGGGIRSSSSRAYLEPNLNRSNLHVLLENSVTRLVQSGSDHGVPVFKQVELAASPSGKRAHPTFIGRLFMSVVVATRTIVTADKEVILSAGSIGTPQILMLSGLGDAAELGRLGIRPVVNLPDVGKNLQDHPIMSNYWVVNSNNTFDDVLRNTSILDADLAQWTANKTGLFGNAPANAVALLRIPGNASIFEHPFTFPLIDPNFFNTTFDQFAMLSAVKAARAFMTAPPWQGFVASRFGPVGSAETDEDIIAAARDAIVTIWHPTSTARMSPRHASWGVVDPQLLVKGVSGLRIVDASIMPIIPAAHTTGPTYILAERAAEFIKEAWC</sequence>
<dbReference type="STRING" id="5643.A0A060SUP1"/>
<evidence type="ECO:0000256" key="5">
    <source>
        <dbReference type="PIRSR" id="PIRSR000137-1"/>
    </source>
</evidence>
<evidence type="ECO:0000256" key="1">
    <source>
        <dbReference type="ARBA" id="ARBA00001974"/>
    </source>
</evidence>
<feature type="active site" description="Proton acceptor" evidence="5">
    <location>
        <position position="533"/>
    </location>
</feature>
<evidence type="ECO:0000256" key="4">
    <source>
        <dbReference type="ARBA" id="ARBA00022827"/>
    </source>
</evidence>
<feature type="binding site" evidence="6">
    <location>
        <begin position="488"/>
        <end position="489"/>
    </location>
    <ligand>
        <name>FAD</name>
        <dbReference type="ChEBI" id="CHEBI:57692"/>
    </ligand>
</feature>
<dbReference type="SUPFAM" id="SSF51905">
    <property type="entry name" value="FAD/NAD(P)-binding domain"/>
    <property type="match status" value="1"/>
</dbReference>
<dbReference type="AlphaFoldDB" id="A0A060SUP1"/>
<evidence type="ECO:0000259" key="8">
    <source>
        <dbReference type="PROSITE" id="PS00624"/>
    </source>
</evidence>
<dbReference type="InterPro" id="IPR036188">
    <property type="entry name" value="FAD/NAD-bd_sf"/>
</dbReference>
<feature type="signal peptide" evidence="7">
    <location>
        <begin position="1"/>
        <end position="25"/>
    </location>
</feature>
<organism evidence="9 10">
    <name type="scientific">Pycnoporus cinnabarinus</name>
    <name type="common">Cinnabar-red polypore</name>
    <name type="synonym">Trametes cinnabarina</name>
    <dbReference type="NCBI Taxonomy" id="5643"/>
    <lineage>
        <taxon>Eukaryota</taxon>
        <taxon>Fungi</taxon>
        <taxon>Dikarya</taxon>
        <taxon>Basidiomycota</taxon>
        <taxon>Agaricomycotina</taxon>
        <taxon>Agaricomycetes</taxon>
        <taxon>Polyporales</taxon>
        <taxon>Polyporaceae</taxon>
        <taxon>Trametes</taxon>
    </lineage>
</organism>
<dbReference type="OMA" id="EYDRWAN"/>
<proteinExistence type="inferred from homology"/>
<dbReference type="HOGENOM" id="CLU_002865_6_3_1"/>
<evidence type="ECO:0000313" key="10">
    <source>
        <dbReference type="Proteomes" id="UP000029665"/>
    </source>
</evidence>
<dbReference type="OrthoDB" id="269227at2759"/>
<feature type="domain" description="Glucose-methanol-choline oxidoreductase N-terminal" evidence="8">
    <location>
        <begin position="317"/>
        <end position="331"/>
    </location>
</feature>
<dbReference type="GO" id="GO:0050660">
    <property type="term" value="F:flavin adenine dinucleotide binding"/>
    <property type="evidence" value="ECO:0007669"/>
    <property type="project" value="InterPro"/>
</dbReference>
<dbReference type="InterPro" id="IPR000172">
    <property type="entry name" value="GMC_OxRdtase_N"/>
</dbReference>
<feature type="active site" description="Proton donor" evidence="5">
    <location>
        <position position="489"/>
    </location>
</feature>
<dbReference type="PIRSF" id="PIRSF000137">
    <property type="entry name" value="Alcohol_oxidase"/>
    <property type="match status" value="1"/>
</dbReference>